<dbReference type="CDD" id="cd02440">
    <property type="entry name" value="AdoMet_MTases"/>
    <property type="match status" value="1"/>
</dbReference>
<accession>A0A395IRS8</accession>
<dbReference type="Proteomes" id="UP000249056">
    <property type="component" value="Unassembled WGS sequence"/>
</dbReference>
<dbReference type="OrthoDB" id="184880at2759"/>
<comment type="caution">
    <text evidence="1">The sequence shown here is derived from an EMBL/GenBank/DDBJ whole genome shotgun (WGS) entry which is preliminary data.</text>
</comment>
<reference evidence="1 2" key="1">
    <citation type="submission" date="2018-06" db="EMBL/GenBank/DDBJ databases">
        <title>Genome Sequence of the Brown Rot Fungal Pathogen Monilinia fructigena.</title>
        <authorList>
            <person name="Landi L."/>
            <person name="De Miccolis Angelini R.M."/>
            <person name="Pollastro S."/>
            <person name="Abate D."/>
            <person name="Faretra F."/>
            <person name="Romanazzi G."/>
        </authorList>
    </citation>
    <scope>NUCLEOTIDE SEQUENCE [LARGE SCALE GENOMIC DNA]</scope>
    <source>
        <strain evidence="1 2">Mfrg269</strain>
    </source>
</reference>
<dbReference type="InterPro" id="IPR029063">
    <property type="entry name" value="SAM-dependent_MTases_sf"/>
</dbReference>
<dbReference type="Pfam" id="PF13489">
    <property type="entry name" value="Methyltransf_23"/>
    <property type="match status" value="1"/>
</dbReference>
<name>A0A395IRS8_9HELO</name>
<dbReference type="SUPFAM" id="SSF53335">
    <property type="entry name" value="S-adenosyl-L-methionine-dependent methyltransferases"/>
    <property type="match status" value="1"/>
</dbReference>
<dbReference type="EMBL" id="QKRW01000021">
    <property type="protein sequence ID" value="RAL62992.1"/>
    <property type="molecule type" value="Genomic_DNA"/>
</dbReference>
<dbReference type="AlphaFoldDB" id="A0A395IRS8"/>
<sequence length="255" mass="28975">MACMLFHPSIPIQGAPRRDDLYSIADIGIGNADWLLELSQNVSPNLQLYGFDISDKLFPAKEYISSNMILENFDAFGKLPKHLEGKFDIVHVRAFTIVVKGGHPGTLLDNIIAMLKPGGYLQWDEMDFASFSAHVPNEITPKGNMESLLERFQDMCKKSDLDFGWILNLAEICSQKGFQVIDSFRLPCSDGLRHMSTDNFLMALEDLGYVVSEKVLGERRGYRLTFNEAVLETRKWVRISMDMVVVVFQWNKKLS</sequence>
<keyword evidence="2" id="KW-1185">Reference proteome</keyword>
<organism evidence="1 2">
    <name type="scientific">Monilinia fructigena</name>
    <dbReference type="NCBI Taxonomy" id="38457"/>
    <lineage>
        <taxon>Eukaryota</taxon>
        <taxon>Fungi</taxon>
        <taxon>Dikarya</taxon>
        <taxon>Ascomycota</taxon>
        <taxon>Pezizomycotina</taxon>
        <taxon>Leotiomycetes</taxon>
        <taxon>Helotiales</taxon>
        <taxon>Sclerotiniaceae</taxon>
        <taxon>Monilinia</taxon>
    </lineage>
</organism>
<protein>
    <recommendedName>
        <fullName evidence="3">Methyltransferase domain-containing protein</fullName>
    </recommendedName>
</protein>
<evidence type="ECO:0008006" key="3">
    <source>
        <dbReference type="Google" id="ProtNLM"/>
    </source>
</evidence>
<proteinExistence type="predicted"/>
<dbReference type="Gene3D" id="3.40.50.150">
    <property type="entry name" value="Vaccinia Virus protein VP39"/>
    <property type="match status" value="1"/>
</dbReference>
<evidence type="ECO:0000313" key="1">
    <source>
        <dbReference type="EMBL" id="RAL62992.1"/>
    </source>
</evidence>
<gene>
    <name evidence="1" type="ORF">DID88_004079</name>
</gene>
<evidence type="ECO:0000313" key="2">
    <source>
        <dbReference type="Proteomes" id="UP000249056"/>
    </source>
</evidence>